<feature type="binding site" evidence="5">
    <location>
        <position position="315"/>
    </location>
    <ligand>
        <name>S-adenosyl-L-methionine</name>
        <dbReference type="ChEBI" id="CHEBI:59789"/>
    </ligand>
</feature>
<dbReference type="NCBIfam" id="NF008149">
    <property type="entry name" value="PRK10901.1"/>
    <property type="match status" value="1"/>
</dbReference>
<dbReference type="InterPro" id="IPR004573">
    <property type="entry name" value="rRNA_ssu_MeTfrase_B"/>
</dbReference>
<evidence type="ECO:0000256" key="3">
    <source>
        <dbReference type="ARBA" id="ARBA00022691"/>
    </source>
</evidence>
<evidence type="ECO:0000256" key="4">
    <source>
        <dbReference type="ARBA" id="ARBA00022884"/>
    </source>
</evidence>
<keyword evidence="3 5" id="KW-0949">S-adenosyl-L-methionine</keyword>
<reference evidence="7 8" key="1">
    <citation type="submission" date="2020-05" db="EMBL/GenBank/DDBJ databases">
        <authorList>
            <person name="Niu N."/>
        </authorList>
    </citation>
    <scope>NUCLEOTIDE SEQUENCE [LARGE SCALE GENOMIC DNA]</scope>
    <source>
        <strain evidence="7 8">3340-03</strain>
    </source>
</reference>
<dbReference type="PANTHER" id="PTHR22807">
    <property type="entry name" value="NOP2 YEAST -RELATED NOL1/NOP2/FMU SUN DOMAIN-CONTAINING"/>
    <property type="match status" value="1"/>
</dbReference>
<dbReference type="SUPFAM" id="SSF48013">
    <property type="entry name" value="NusB-like"/>
    <property type="match status" value="1"/>
</dbReference>
<dbReference type="GO" id="GO:0008649">
    <property type="term" value="F:rRNA methyltransferase activity"/>
    <property type="evidence" value="ECO:0007669"/>
    <property type="project" value="InterPro"/>
</dbReference>
<evidence type="ECO:0000313" key="8">
    <source>
        <dbReference type="Proteomes" id="UP000537862"/>
    </source>
</evidence>
<dbReference type="Gene3D" id="3.40.50.150">
    <property type="entry name" value="Vaccinia Virus protein VP39"/>
    <property type="match status" value="1"/>
</dbReference>
<feature type="active site" description="Nucleophile" evidence="5">
    <location>
        <position position="387"/>
    </location>
</feature>
<dbReference type="InterPro" id="IPR049560">
    <property type="entry name" value="MeTrfase_RsmB-F_NOP2_cat"/>
</dbReference>
<dbReference type="NCBIfam" id="TIGR00563">
    <property type="entry name" value="rsmB"/>
    <property type="match status" value="1"/>
</dbReference>
<dbReference type="InterPro" id="IPR035926">
    <property type="entry name" value="NusB-like_sf"/>
</dbReference>
<dbReference type="EMBL" id="JABGBN010000001">
    <property type="protein sequence ID" value="NOL50664.1"/>
    <property type="molecule type" value="Genomic_DNA"/>
</dbReference>
<dbReference type="Gene3D" id="1.10.940.10">
    <property type="entry name" value="NusB-like"/>
    <property type="match status" value="1"/>
</dbReference>
<keyword evidence="8" id="KW-1185">Reference proteome</keyword>
<dbReference type="Pfam" id="PF22458">
    <property type="entry name" value="RsmF-B_ferredox"/>
    <property type="match status" value="1"/>
</dbReference>
<organism evidence="7 8">
    <name type="scientific">Pelistega suis</name>
    <dbReference type="NCBI Taxonomy" id="1631957"/>
    <lineage>
        <taxon>Bacteria</taxon>
        <taxon>Pseudomonadati</taxon>
        <taxon>Pseudomonadota</taxon>
        <taxon>Betaproteobacteria</taxon>
        <taxon>Burkholderiales</taxon>
        <taxon>Alcaligenaceae</taxon>
        <taxon>Pelistega</taxon>
    </lineage>
</organism>
<dbReference type="Gene3D" id="3.30.70.1170">
    <property type="entry name" value="Sun protein, domain 3"/>
    <property type="match status" value="1"/>
</dbReference>
<keyword evidence="4 5" id="KW-0694">RNA-binding</keyword>
<comment type="similarity">
    <text evidence="5">Belongs to the class I-like SAM-binding methyltransferase superfamily. RsmB/NOP family.</text>
</comment>
<dbReference type="AlphaFoldDB" id="A0A849P2S6"/>
<dbReference type="Pfam" id="PF01189">
    <property type="entry name" value="Methyltr_RsmB-F"/>
    <property type="match status" value="1"/>
</dbReference>
<keyword evidence="2 5" id="KW-0808">Transferase</keyword>
<name>A0A849P2S6_9BURK</name>
<dbReference type="CDD" id="cd02440">
    <property type="entry name" value="AdoMet_MTases"/>
    <property type="match status" value="1"/>
</dbReference>
<dbReference type="InterPro" id="IPR054728">
    <property type="entry name" value="RsmB-like_ferredoxin"/>
</dbReference>
<dbReference type="EC" id="2.1.1.176" evidence="7"/>
<evidence type="ECO:0000259" key="6">
    <source>
        <dbReference type="PROSITE" id="PS51686"/>
    </source>
</evidence>
<keyword evidence="1 5" id="KW-0489">Methyltransferase</keyword>
<protein>
    <submittedName>
        <fullName evidence="7">16S rRNA (Cytosine(967)-C(5))-methyltransferase RsmB</fullName>
        <ecNumber evidence="7">2.1.1.176</ecNumber>
    </submittedName>
</protein>
<comment type="caution">
    <text evidence="7">The sequence shown here is derived from an EMBL/GenBank/DDBJ whole genome shotgun (WGS) entry which is preliminary data.</text>
</comment>
<dbReference type="InterPro" id="IPR029063">
    <property type="entry name" value="SAM-dependent_MTases_sf"/>
</dbReference>
<proteinExistence type="inferred from homology"/>
<feature type="binding site" evidence="5">
    <location>
        <position position="286"/>
    </location>
    <ligand>
        <name>S-adenosyl-L-methionine</name>
        <dbReference type="ChEBI" id="CHEBI:59789"/>
    </ligand>
</feature>
<feature type="domain" description="SAM-dependent MTase RsmB/NOP-type" evidence="6">
    <location>
        <begin position="176"/>
        <end position="441"/>
    </location>
</feature>
<evidence type="ECO:0000256" key="2">
    <source>
        <dbReference type="ARBA" id="ARBA00022679"/>
    </source>
</evidence>
<dbReference type="Proteomes" id="UP000537862">
    <property type="component" value="Unassembled WGS sequence"/>
</dbReference>
<sequence length="443" mass="49420">MVITPKLSDVLFQSAQAVRQVLAGQSLTEALESTPKEQKAAVQSISFYCMRHLATAQALSQQLLSKKAPNPLVNALLLVSLCLLTVARRPMPEGELVHSIPQYQDFTIVDQTIKATQLHKKTAAFKGLLNACLRRYLREQETLWATVQQSEEVQFNYPQWWINLIRKSYPTKWESLLKVADFPGPLSLRVNRRKTSRESFSQQLNAANISHQLYGEDAIILDKAVPVQQIPGFEQGLCAVQDAGAQLTASLLPLRDGMRVLDACAAPGGKTAHLLERADIQMTAIDIEPKRLARVAENLHHLGLFSDKVRLLQADAATTQPWWDGELFDVVMADVPCTASGIVRRHPDIKWLRQEKDVAKTAALQRMIVKNLWSVLKPGGYFLYITCSIFPQEGIEQAAFIQQTFSDATMLAAPGQLLPEITTGNLRPLHDGFFYALFQKAVV</sequence>
<evidence type="ECO:0000313" key="7">
    <source>
        <dbReference type="EMBL" id="NOL50664.1"/>
    </source>
</evidence>
<dbReference type="PANTHER" id="PTHR22807:SF61">
    <property type="entry name" value="NOL1_NOP2_SUN FAMILY PROTEIN _ ANTITERMINATION NUSB DOMAIN-CONTAINING PROTEIN"/>
    <property type="match status" value="1"/>
</dbReference>
<gene>
    <name evidence="7" type="primary">rsmB</name>
    <name evidence="7" type="ORF">HKX39_00540</name>
</gene>
<evidence type="ECO:0000256" key="1">
    <source>
        <dbReference type="ARBA" id="ARBA00022603"/>
    </source>
</evidence>
<dbReference type="GO" id="GO:0003723">
    <property type="term" value="F:RNA binding"/>
    <property type="evidence" value="ECO:0007669"/>
    <property type="project" value="UniProtKB-UniRule"/>
</dbReference>
<dbReference type="PROSITE" id="PS51686">
    <property type="entry name" value="SAM_MT_RSMB_NOP"/>
    <property type="match status" value="1"/>
</dbReference>
<dbReference type="SUPFAM" id="SSF53335">
    <property type="entry name" value="S-adenosyl-L-methionine-dependent methyltransferases"/>
    <property type="match status" value="1"/>
</dbReference>
<evidence type="ECO:0000256" key="5">
    <source>
        <dbReference type="PROSITE-ProRule" id="PRU01023"/>
    </source>
</evidence>
<feature type="binding site" evidence="5">
    <location>
        <begin position="264"/>
        <end position="270"/>
    </location>
    <ligand>
        <name>S-adenosyl-L-methionine</name>
        <dbReference type="ChEBI" id="CHEBI:59789"/>
    </ligand>
</feature>
<dbReference type="PRINTS" id="PR02008">
    <property type="entry name" value="RCMTFAMILY"/>
</dbReference>
<feature type="binding site" evidence="5">
    <location>
        <position position="334"/>
    </location>
    <ligand>
        <name>S-adenosyl-L-methionine</name>
        <dbReference type="ChEBI" id="CHEBI:59789"/>
    </ligand>
</feature>
<dbReference type="InterPro" id="IPR001678">
    <property type="entry name" value="MeTrfase_RsmB-F_NOP2_dom"/>
</dbReference>
<accession>A0A849P2S6</accession>
<dbReference type="InterPro" id="IPR023267">
    <property type="entry name" value="RCMT"/>
</dbReference>